<dbReference type="Proteomes" id="UP001501353">
    <property type="component" value="Unassembled WGS sequence"/>
</dbReference>
<gene>
    <name evidence="3" type="ORF">GCM10022212_33150</name>
</gene>
<organism evidence="3 4">
    <name type="scientific">Actimicrobium antarcticum</name>
    <dbReference type="NCBI Taxonomy" id="1051899"/>
    <lineage>
        <taxon>Bacteria</taxon>
        <taxon>Pseudomonadati</taxon>
        <taxon>Pseudomonadota</taxon>
        <taxon>Betaproteobacteria</taxon>
        <taxon>Burkholderiales</taxon>
        <taxon>Oxalobacteraceae</taxon>
        <taxon>Actimicrobium</taxon>
    </lineage>
</organism>
<name>A0ABP7TV52_9BURK</name>
<protein>
    <recommendedName>
        <fullName evidence="2">FAD dependent oxidoreductase domain-containing protein</fullName>
    </recommendedName>
</protein>
<dbReference type="PANTHER" id="PTHR13847">
    <property type="entry name" value="SARCOSINE DEHYDROGENASE-RELATED"/>
    <property type="match status" value="1"/>
</dbReference>
<comment type="caution">
    <text evidence="3">The sequence shown here is derived from an EMBL/GenBank/DDBJ whole genome shotgun (WGS) entry which is preliminary data.</text>
</comment>
<dbReference type="InterPro" id="IPR006076">
    <property type="entry name" value="FAD-dep_OxRdtase"/>
</dbReference>
<dbReference type="EMBL" id="BAAAZE010000014">
    <property type="protein sequence ID" value="GAA4031744.1"/>
    <property type="molecule type" value="Genomic_DNA"/>
</dbReference>
<dbReference type="Gene3D" id="3.30.9.10">
    <property type="entry name" value="D-Amino Acid Oxidase, subunit A, domain 2"/>
    <property type="match status" value="1"/>
</dbReference>
<keyword evidence="1" id="KW-0560">Oxidoreductase</keyword>
<dbReference type="RefSeq" id="WP_344764997.1">
    <property type="nucleotide sequence ID" value="NZ_BAAAZE010000014.1"/>
</dbReference>
<dbReference type="Pfam" id="PF01266">
    <property type="entry name" value="DAO"/>
    <property type="match status" value="1"/>
</dbReference>
<dbReference type="Gene3D" id="3.50.50.60">
    <property type="entry name" value="FAD/NAD(P)-binding domain"/>
    <property type="match status" value="1"/>
</dbReference>
<evidence type="ECO:0000313" key="4">
    <source>
        <dbReference type="Proteomes" id="UP001501353"/>
    </source>
</evidence>
<accession>A0ABP7TV52</accession>
<keyword evidence="4" id="KW-1185">Reference proteome</keyword>
<evidence type="ECO:0000313" key="3">
    <source>
        <dbReference type="EMBL" id="GAA4031744.1"/>
    </source>
</evidence>
<evidence type="ECO:0000259" key="2">
    <source>
        <dbReference type="Pfam" id="PF01266"/>
    </source>
</evidence>
<feature type="domain" description="FAD dependent oxidoreductase" evidence="2">
    <location>
        <begin position="4"/>
        <end position="365"/>
    </location>
</feature>
<sequence>MHRDILIIGCGIFGAAIAWSLGRRGLGRRVLIVDRQPPASGATSRAAGLVTQVRADPVLQALAGETLAAIKLLKTGFSEDVGCHRVGALHIGPLAQQPALAQMLATCTAAGIRGQWLDQAQVLARSPWLAPAAFDVATYFPDECVVDPYLLSSAYLRGAQQMGVRLRVDTRVAHIRHLSGAVTGVALEDGTVLPARTVVNAAGAWSNLLSVPLSLPLPMAPVRSQYWITGRAPELNPGGPIVFMSDIRAYARPEVGALLFGVRESAPVVVSPQDLPENLQGFVYDMADPDGWDNLAQAFAPLCRYFPALERLGIAHYITGPSNYTPDGQPIVGASDSISGLLVASGCNGSGITYSAGVGRLIAELICGDTPFVDARRLDPARALQIDPFDPAFLQACAHARATKSTG</sequence>
<dbReference type="SUPFAM" id="SSF54373">
    <property type="entry name" value="FAD-linked reductases, C-terminal domain"/>
    <property type="match status" value="1"/>
</dbReference>
<dbReference type="SUPFAM" id="SSF51905">
    <property type="entry name" value="FAD/NAD(P)-binding domain"/>
    <property type="match status" value="1"/>
</dbReference>
<dbReference type="InterPro" id="IPR036188">
    <property type="entry name" value="FAD/NAD-bd_sf"/>
</dbReference>
<proteinExistence type="predicted"/>
<reference evidence="4" key="1">
    <citation type="journal article" date="2019" name="Int. J. Syst. Evol. Microbiol.">
        <title>The Global Catalogue of Microorganisms (GCM) 10K type strain sequencing project: providing services to taxonomists for standard genome sequencing and annotation.</title>
        <authorList>
            <consortium name="The Broad Institute Genomics Platform"/>
            <consortium name="The Broad Institute Genome Sequencing Center for Infectious Disease"/>
            <person name="Wu L."/>
            <person name="Ma J."/>
        </authorList>
    </citation>
    <scope>NUCLEOTIDE SEQUENCE [LARGE SCALE GENOMIC DNA]</scope>
    <source>
        <strain evidence="4">JCM 16673</strain>
    </source>
</reference>
<evidence type="ECO:0000256" key="1">
    <source>
        <dbReference type="ARBA" id="ARBA00023002"/>
    </source>
</evidence>